<evidence type="ECO:0000313" key="6">
    <source>
        <dbReference type="EMBL" id="EQD73956.1"/>
    </source>
</evidence>
<name>T1BLU9_9ZZZZ</name>
<comment type="caution">
    <text evidence="6">The sequence shown here is derived from an EMBL/GenBank/DDBJ whole genome shotgun (WGS) entry which is preliminary data.</text>
</comment>
<evidence type="ECO:0000256" key="3">
    <source>
        <dbReference type="ARBA" id="ARBA00023004"/>
    </source>
</evidence>
<dbReference type="EMBL" id="AUZY01001776">
    <property type="protein sequence ID" value="EQD73956.1"/>
    <property type="molecule type" value="Genomic_DNA"/>
</dbReference>
<evidence type="ECO:0000256" key="4">
    <source>
        <dbReference type="ARBA" id="ARBA00023014"/>
    </source>
</evidence>
<keyword evidence="4" id="KW-0411">Iron-sulfur</keyword>
<dbReference type="InterPro" id="IPR008275">
    <property type="entry name" value="CoA_E_activase_dom"/>
</dbReference>
<feature type="domain" description="ATPase BadF/BadG/BcrA/BcrD type" evidence="5">
    <location>
        <begin position="6"/>
        <end position="252"/>
    </location>
</feature>
<dbReference type="Gene3D" id="3.30.420.40">
    <property type="match status" value="2"/>
</dbReference>
<dbReference type="InterPro" id="IPR043129">
    <property type="entry name" value="ATPase_NBD"/>
</dbReference>
<sequence>MTLVAGVDIGSTTAKCILLEDGAIVGKSLAPVGVELVKDAERALEKALGEAGRERREVQAVTGTGYGRFKVTFGQYTLTEIGCHAKGAHYLFPGTRVVLDIGGQDTKAIKVSDRGEVVDFAMNDKCAAGTGRFLDVCAGALGFDVSEIGSLSLGARHPVKVTNTCTVFAESEVSAYVARGKDPKDIVAGLYASVVSRSLSLMQRVGVEPELTFTGGVSRNEGVVRTLRQRLNLSVNVSPLSQYVGAIGAALHGLERAGSPPP</sequence>
<gene>
    <name evidence="6" type="ORF">B1B_02947</name>
</gene>
<accession>T1BLU9</accession>
<dbReference type="GO" id="GO:0046872">
    <property type="term" value="F:metal ion binding"/>
    <property type="evidence" value="ECO:0007669"/>
    <property type="project" value="UniProtKB-KW"/>
</dbReference>
<keyword evidence="3" id="KW-0408">Iron</keyword>
<dbReference type="AlphaFoldDB" id="T1BLU9"/>
<reference evidence="6" key="2">
    <citation type="journal article" date="2014" name="ISME J.">
        <title>Microbial stratification in low pH oxic and suboxic macroscopic growths along an acid mine drainage.</title>
        <authorList>
            <person name="Mendez-Garcia C."/>
            <person name="Mesa V."/>
            <person name="Sprenger R.R."/>
            <person name="Richter M."/>
            <person name="Diez M.S."/>
            <person name="Solano J."/>
            <person name="Bargiela R."/>
            <person name="Golyshina O.V."/>
            <person name="Manteca A."/>
            <person name="Ramos J.L."/>
            <person name="Gallego J.R."/>
            <person name="Llorente I."/>
            <person name="Martins Dos Santos V.A."/>
            <person name="Jensen O.N."/>
            <person name="Pelaez A.I."/>
            <person name="Sanchez J."/>
            <person name="Ferrer M."/>
        </authorList>
    </citation>
    <scope>NUCLEOTIDE SEQUENCE</scope>
</reference>
<evidence type="ECO:0000256" key="2">
    <source>
        <dbReference type="ARBA" id="ARBA00022723"/>
    </source>
</evidence>
<dbReference type="GO" id="GO:0051536">
    <property type="term" value="F:iron-sulfur cluster binding"/>
    <property type="evidence" value="ECO:0007669"/>
    <property type="project" value="UniProtKB-KW"/>
</dbReference>
<dbReference type="Pfam" id="PF01869">
    <property type="entry name" value="BcrAD_BadFG"/>
    <property type="match status" value="1"/>
</dbReference>
<dbReference type="NCBIfam" id="TIGR00241">
    <property type="entry name" value="CoA_E_activ"/>
    <property type="match status" value="1"/>
</dbReference>
<proteinExistence type="predicted"/>
<evidence type="ECO:0000259" key="5">
    <source>
        <dbReference type="Pfam" id="PF01869"/>
    </source>
</evidence>
<organism evidence="6">
    <name type="scientific">mine drainage metagenome</name>
    <dbReference type="NCBI Taxonomy" id="410659"/>
    <lineage>
        <taxon>unclassified sequences</taxon>
        <taxon>metagenomes</taxon>
        <taxon>ecological metagenomes</taxon>
    </lineage>
</organism>
<keyword evidence="2" id="KW-0479">Metal-binding</keyword>
<dbReference type="InterPro" id="IPR051805">
    <property type="entry name" value="Dehydratase_Activator_Redct"/>
</dbReference>
<dbReference type="SUPFAM" id="SSF53067">
    <property type="entry name" value="Actin-like ATPase domain"/>
    <property type="match status" value="1"/>
</dbReference>
<dbReference type="PANTHER" id="PTHR32329:SF2">
    <property type="entry name" value="BIFUNCTIONAL PROTEIN [INCLUDES 2-HYDROXYACYL-COA DEHYDRATASE (N-TER) AND ITS ACTIVATOR DOMAIN (C_TERM)"/>
    <property type="match status" value="1"/>
</dbReference>
<evidence type="ECO:0000256" key="1">
    <source>
        <dbReference type="ARBA" id="ARBA00001966"/>
    </source>
</evidence>
<dbReference type="InterPro" id="IPR002731">
    <property type="entry name" value="ATPase_BadF"/>
</dbReference>
<dbReference type="PANTHER" id="PTHR32329">
    <property type="entry name" value="BIFUNCTIONAL PROTEIN [INCLUDES 2-HYDROXYACYL-COA DEHYDRATASE (N-TER) AND ITS ACTIVATOR DOMAIN (C_TERM)-RELATED"/>
    <property type="match status" value="1"/>
</dbReference>
<protein>
    <submittedName>
        <fullName evidence="6">CoA-substrate-specific enzyme activase</fullName>
    </submittedName>
</protein>
<reference evidence="6" key="1">
    <citation type="submission" date="2013-08" db="EMBL/GenBank/DDBJ databases">
        <authorList>
            <person name="Mendez C."/>
            <person name="Richter M."/>
            <person name="Ferrer M."/>
            <person name="Sanchez J."/>
        </authorList>
    </citation>
    <scope>NUCLEOTIDE SEQUENCE</scope>
</reference>
<comment type="cofactor">
    <cofactor evidence="1">
        <name>[4Fe-4S] cluster</name>
        <dbReference type="ChEBI" id="CHEBI:49883"/>
    </cofactor>
</comment>